<sequence length="215" mass="25092">MKTPPRHNKRPRTENSPATFMSVDNQKTPPTLIDYNERNIDTLPTFQVDSEGRTRPGQENLAEAYERVKQRDDAVMMRKLVKVNVPLFNENGEIGYHPEQIELADKRNIYFVYTLEPATDQDIELWKQGKLKLFNYSPHDPSDAIERVMGGLQSSFDALSIENDKDSYQTSSMEMTSPMRTQNAGRNRRTKAKKRRHTKKRGAKYTVRKSRKYRH</sequence>
<dbReference type="EMBL" id="MN738834">
    <property type="protein sequence ID" value="QHT38820.1"/>
    <property type="molecule type" value="Genomic_DNA"/>
</dbReference>
<protein>
    <submittedName>
        <fullName evidence="2">Uncharacterized protein</fullName>
    </submittedName>
</protein>
<feature type="region of interest" description="Disordered" evidence="1">
    <location>
        <begin position="167"/>
        <end position="215"/>
    </location>
</feature>
<feature type="region of interest" description="Disordered" evidence="1">
    <location>
        <begin position="1"/>
        <end position="29"/>
    </location>
</feature>
<evidence type="ECO:0000256" key="1">
    <source>
        <dbReference type="SAM" id="MobiDB-lite"/>
    </source>
</evidence>
<name>A0A6C0FGI4_9ZZZZ</name>
<feature type="compositionally biased region" description="Polar residues" evidence="1">
    <location>
        <begin position="14"/>
        <end position="29"/>
    </location>
</feature>
<dbReference type="AlphaFoldDB" id="A0A6C0FGI4"/>
<accession>A0A6C0FGI4</accession>
<feature type="compositionally biased region" description="Basic residues" evidence="1">
    <location>
        <begin position="1"/>
        <end position="10"/>
    </location>
</feature>
<feature type="compositionally biased region" description="Polar residues" evidence="1">
    <location>
        <begin position="168"/>
        <end position="182"/>
    </location>
</feature>
<evidence type="ECO:0000313" key="2">
    <source>
        <dbReference type="EMBL" id="QHT38820.1"/>
    </source>
</evidence>
<feature type="compositionally biased region" description="Basic residues" evidence="1">
    <location>
        <begin position="186"/>
        <end position="215"/>
    </location>
</feature>
<proteinExistence type="predicted"/>
<reference evidence="2" key="1">
    <citation type="journal article" date="2020" name="Nature">
        <title>Giant virus diversity and host interactions through global metagenomics.</title>
        <authorList>
            <person name="Schulz F."/>
            <person name="Roux S."/>
            <person name="Paez-Espino D."/>
            <person name="Jungbluth S."/>
            <person name="Walsh D.A."/>
            <person name="Denef V.J."/>
            <person name="McMahon K.D."/>
            <person name="Konstantinidis K.T."/>
            <person name="Eloe-Fadrosh E.A."/>
            <person name="Kyrpides N.C."/>
            <person name="Woyke T."/>
        </authorList>
    </citation>
    <scope>NUCLEOTIDE SEQUENCE</scope>
    <source>
        <strain evidence="2">GVMAG-S-ERX556106-38</strain>
    </source>
</reference>
<organism evidence="2">
    <name type="scientific">viral metagenome</name>
    <dbReference type="NCBI Taxonomy" id="1070528"/>
    <lineage>
        <taxon>unclassified sequences</taxon>
        <taxon>metagenomes</taxon>
        <taxon>organismal metagenomes</taxon>
    </lineage>
</organism>